<dbReference type="InterPro" id="IPR013321">
    <property type="entry name" value="Arc_rbn_hlx_hlx"/>
</dbReference>
<evidence type="ECO:0000259" key="1">
    <source>
        <dbReference type="Pfam" id="PF01402"/>
    </source>
</evidence>
<reference evidence="2" key="1">
    <citation type="journal article" date="2014" name="Front. Microbiol.">
        <title>High frequency of phylogenetically diverse reductive dehalogenase-homologous genes in deep subseafloor sedimentary metagenomes.</title>
        <authorList>
            <person name="Kawai M."/>
            <person name="Futagami T."/>
            <person name="Toyoda A."/>
            <person name="Takaki Y."/>
            <person name="Nishi S."/>
            <person name="Hori S."/>
            <person name="Arai W."/>
            <person name="Tsubouchi T."/>
            <person name="Morono Y."/>
            <person name="Uchiyama I."/>
            <person name="Ito T."/>
            <person name="Fujiyama A."/>
            <person name="Inagaki F."/>
            <person name="Takami H."/>
        </authorList>
    </citation>
    <scope>NUCLEOTIDE SEQUENCE</scope>
    <source>
        <strain evidence="2">Expedition CK06-06</strain>
    </source>
</reference>
<comment type="caution">
    <text evidence="2">The sequence shown here is derived from an EMBL/GenBank/DDBJ whole genome shotgun (WGS) entry which is preliminary data.</text>
</comment>
<feature type="domain" description="Ribbon-helix-helix protein CopG" evidence="1">
    <location>
        <begin position="12"/>
        <end position="47"/>
    </location>
</feature>
<dbReference type="SUPFAM" id="SSF47598">
    <property type="entry name" value="Ribbon-helix-helix"/>
    <property type="match status" value="1"/>
</dbReference>
<evidence type="ECO:0000313" key="2">
    <source>
        <dbReference type="EMBL" id="GAI64016.1"/>
    </source>
</evidence>
<name>X1RAI8_9ZZZZ</name>
<dbReference type="Pfam" id="PF01402">
    <property type="entry name" value="RHH_1"/>
    <property type="match status" value="1"/>
</dbReference>
<dbReference type="EMBL" id="BARW01000403">
    <property type="protein sequence ID" value="GAI64016.1"/>
    <property type="molecule type" value="Genomic_DNA"/>
</dbReference>
<dbReference type="GO" id="GO:0006355">
    <property type="term" value="P:regulation of DNA-templated transcription"/>
    <property type="evidence" value="ECO:0007669"/>
    <property type="project" value="InterPro"/>
</dbReference>
<protein>
    <recommendedName>
        <fullName evidence="1">Ribbon-helix-helix protein CopG domain-containing protein</fullName>
    </recommendedName>
</protein>
<sequence length="91" mass="10651">MSSTSTLRKAKLTITISNDVSSEIDEIARKKGAPRSQVMEEILRDWLSWSKKNTIEKDIKDYYLSLTEEEKKENREWTKITSESAEFVHQL</sequence>
<gene>
    <name evidence="2" type="ORF">S12H4_01861</name>
</gene>
<dbReference type="InterPro" id="IPR002145">
    <property type="entry name" value="CopG"/>
</dbReference>
<dbReference type="AlphaFoldDB" id="X1RAI8"/>
<dbReference type="InterPro" id="IPR010985">
    <property type="entry name" value="Ribbon_hlx_hlx"/>
</dbReference>
<dbReference type="Gene3D" id="1.10.1220.10">
    <property type="entry name" value="Met repressor-like"/>
    <property type="match status" value="1"/>
</dbReference>
<accession>X1RAI8</accession>
<organism evidence="2">
    <name type="scientific">marine sediment metagenome</name>
    <dbReference type="NCBI Taxonomy" id="412755"/>
    <lineage>
        <taxon>unclassified sequences</taxon>
        <taxon>metagenomes</taxon>
        <taxon>ecological metagenomes</taxon>
    </lineage>
</organism>
<proteinExistence type="predicted"/>